<feature type="transmembrane region" description="Helical" evidence="2">
    <location>
        <begin position="311"/>
        <end position="336"/>
    </location>
</feature>
<keyword evidence="2" id="KW-0472">Membrane</keyword>
<dbReference type="AlphaFoldDB" id="A0A812KB98"/>
<keyword evidence="4" id="KW-1185">Reference proteome</keyword>
<feature type="region of interest" description="Disordered" evidence="1">
    <location>
        <begin position="1"/>
        <end position="46"/>
    </location>
</feature>
<comment type="caution">
    <text evidence="3">The sequence shown here is derived from an EMBL/GenBank/DDBJ whole genome shotgun (WGS) entry which is preliminary data.</text>
</comment>
<keyword evidence="2" id="KW-1133">Transmembrane helix</keyword>
<dbReference type="EMBL" id="CAJNDS010000577">
    <property type="protein sequence ID" value="CAE7220179.1"/>
    <property type="molecule type" value="Genomic_DNA"/>
</dbReference>
<evidence type="ECO:0000313" key="3">
    <source>
        <dbReference type="EMBL" id="CAE7220179.1"/>
    </source>
</evidence>
<sequence length="491" mass="55825">MSDEKIGYKRVPSDDSEEEESKADLEDRGSSSGHSEHSERSRGLQDTLSASLQPAIVKASESVKTEWKKLSTEEKRVQVLAGRALRTLNEKAKLLITVENDSVYGAALALPQIARTAGWSLEYTSLACHSMMFLFTNVLLQGFLLYMLTKELRTLDKFGGQMHLCDFGAHSGDCPEGTNCIGPGGTAYTPERLYDWKLWTTRVFVRDSLKALFPDRTDDIEEMVDPGEYGLESYYLRMICCFIFVLGLWPDLAGSWDIMALLIGVPTASEPWILETDWEELRRQGSEDVVDDWRMNFVRFRVGGVPLHWKMINFFVILCPKLYIWILTVDIGIVFLMETSEIEDMIINCVALAFILNIDELTMTMLPSQTKAILEMLEGCPSKKRERISLQQDFVLHEEGKKWSLFSPGLIGYIIPARLCFLLAVTAFFLGNYYLEACIRLEDGSWVAKDLHLPRSDGLPFLTFFFEPFPNLFPVDTEKDAAWKFHIAEST</sequence>
<proteinExistence type="predicted"/>
<evidence type="ECO:0000313" key="4">
    <source>
        <dbReference type="Proteomes" id="UP000604046"/>
    </source>
</evidence>
<gene>
    <name evidence="3" type="primary">NITA</name>
    <name evidence="3" type="ORF">SNAT2548_LOCUS8027</name>
</gene>
<feature type="transmembrane region" description="Helical" evidence="2">
    <location>
        <begin position="410"/>
        <end position="435"/>
    </location>
</feature>
<reference evidence="3" key="1">
    <citation type="submission" date="2021-02" db="EMBL/GenBank/DDBJ databases">
        <authorList>
            <person name="Dougan E. K."/>
            <person name="Rhodes N."/>
            <person name="Thang M."/>
            <person name="Chan C."/>
        </authorList>
    </citation>
    <scope>NUCLEOTIDE SEQUENCE</scope>
</reference>
<dbReference type="Proteomes" id="UP000604046">
    <property type="component" value="Unassembled WGS sequence"/>
</dbReference>
<protein>
    <submittedName>
        <fullName evidence="3">NITA protein</fullName>
    </submittedName>
</protein>
<keyword evidence="2" id="KW-0812">Transmembrane</keyword>
<feature type="compositionally biased region" description="Basic and acidic residues" evidence="1">
    <location>
        <begin position="1"/>
        <end position="13"/>
    </location>
</feature>
<feature type="transmembrane region" description="Helical" evidence="2">
    <location>
        <begin position="234"/>
        <end position="252"/>
    </location>
</feature>
<feature type="compositionally biased region" description="Basic and acidic residues" evidence="1">
    <location>
        <begin position="22"/>
        <end position="43"/>
    </location>
</feature>
<accession>A0A812KB98</accession>
<evidence type="ECO:0000256" key="1">
    <source>
        <dbReference type="SAM" id="MobiDB-lite"/>
    </source>
</evidence>
<organism evidence="3 4">
    <name type="scientific">Symbiodinium natans</name>
    <dbReference type="NCBI Taxonomy" id="878477"/>
    <lineage>
        <taxon>Eukaryota</taxon>
        <taxon>Sar</taxon>
        <taxon>Alveolata</taxon>
        <taxon>Dinophyceae</taxon>
        <taxon>Suessiales</taxon>
        <taxon>Symbiodiniaceae</taxon>
        <taxon>Symbiodinium</taxon>
    </lineage>
</organism>
<feature type="transmembrane region" description="Helical" evidence="2">
    <location>
        <begin position="130"/>
        <end position="148"/>
    </location>
</feature>
<name>A0A812KB98_9DINO</name>
<evidence type="ECO:0000256" key="2">
    <source>
        <dbReference type="SAM" id="Phobius"/>
    </source>
</evidence>
<dbReference type="OrthoDB" id="439689at2759"/>